<evidence type="ECO:0000256" key="5">
    <source>
        <dbReference type="ARBA" id="ARBA00023136"/>
    </source>
</evidence>
<dbReference type="Pfam" id="PF00950">
    <property type="entry name" value="ABC-3"/>
    <property type="match status" value="1"/>
</dbReference>
<keyword evidence="6" id="KW-0813">Transport</keyword>
<comment type="similarity">
    <text evidence="2 6">Belongs to the ABC-3 integral membrane protein family.</text>
</comment>
<feature type="transmembrane region" description="Helical" evidence="7">
    <location>
        <begin position="238"/>
        <end position="257"/>
    </location>
</feature>
<keyword evidence="9" id="KW-1185">Reference proteome</keyword>
<evidence type="ECO:0000256" key="2">
    <source>
        <dbReference type="ARBA" id="ARBA00008034"/>
    </source>
</evidence>
<evidence type="ECO:0000256" key="7">
    <source>
        <dbReference type="SAM" id="Phobius"/>
    </source>
</evidence>
<reference evidence="9" key="1">
    <citation type="journal article" date="2019" name="Int. J. Syst. Evol. Microbiol.">
        <title>The Global Catalogue of Microorganisms (GCM) 10K type strain sequencing project: providing services to taxonomists for standard genome sequencing and annotation.</title>
        <authorList>
            <consortium name="The Broad Institute Genomics Platform"/>
            <consortium name="The Broad Institute Genome Sequencing Center for Infectious Disease"/>
            <person name="Wu L."/>
            <person name="Ma J."/>
        </authorList>
    </citation>
    <scope>NUCLEOTIDE SEQUENCE [LARGE SCALE GENOMIC DNA]</scope>
    <source>
        <strain evidence="9">JCM 17688</strain>
    </source>
</reference>
<feature type="transmembrane region" description="Helical" evidence="7">
    <location>
        <begin position="212"/>
        <end position="232"/>
    </location>
</feature>
<evidence type="ECO:0000256" key="1">
    <source>
        <dbReference type="ARBA" id="ARBA00004141"/>
    </source>
</evidence>
<dbReference type="Gene3D" id="1.10.3470.10">
    <property type="entry name" value="ABC transporter involved in vitamin B12 uptake, BtuC"/>
    <property type="match status" value="1"/>
</dbReference>
<sequence length="275" mass="28676">MFSGFMVDSWIVASLVAVVAGMVGFFVVLRGSAFVAHAVPQGAFAGAAAASLLGLNTILGLGVFSVLGALLIGRLERRGRHDVAVALALVLMLALGGLLLSWNTEYEPEIFSLLFGEVLGINNGQVLPSLVLAVVCCTGVVALFRPLLLVSAVPDVAEADGLPVRRYGSAFLILVALTTSLTLPVVGALLIFSLMVGPPAFARAVTAEPVRALALSAVVALVTVWLSIAGAYHWNWPVGFFVGTLSAAWYAVGRLAASRWMPWHGRTSRAPALAS</sequence>
<organism evidence="8 9">
    <name type="scientific">Tsukamurella soli</name>
    <dbReference type="NCBI Taxonomy" id="644556"/>
    <lineage>
        <taxon>Bacteria</taxon>
        <taxon>Bacillati</taxon>
        <taxon>Actinomycetota</taxon>
        <taxon>Actinomycetes</taxon>
        <taxon>Mycobacteriales</taxon>
        <taxon>Tsukamurellaceae</taxon>
        <taxon>Tsukamurella</taxon>
    </lineage>
</organism>
<dbReference type="InterPro" id="IPR037294">
    <property type="entry name" value="ABC_BtuC-like"/>
</dbReference>
<proteinExistence type="inferred from homology"/>
<dbReference type="Proteomes" id="UP001500635">
    <property type="component" value="Unassembled WGS sequence"/>
</dbReference>
<name>A0ABP8JFI9_9ACTN</name>
<dbReference type="PANTHER" id="PTHR30477:SF0">
    <property type="entry name" value="METAL TRANSPORT SYSTEM MEMBRANE PROTEIN TM_0125-RELATED"/>
    <property type="match status" value="1"/>
</dbReference>
<evidence type="ECO:0000256" key="3">
    <source>
        <dbReference type="ARBA" id="ARBA00022692"/>
    </source>
</evidence>
<evidence type="ECO:0000256" key="4">
    <source>
        <dbReference type="ARBA" id="ARBA00022989"/>
    </source>
</evidence>
<protein>
    <submittedName>
        <fullName evidence="8">Metal ABC transporter permease</fullName>
    </submittedName>
</protein>
<dbReference type="InterPro" id="IPR001626">
    <property type="entry name" value="ABC_TroCD"/>
</dbReference>
<keyword evidence="4 7" id="KW-1133">Transmembrane helix</keyword>
<keyword evidence="5 7" id="KW-0472">Membrane</keyword>
<evidence type="ECO:0000313" key="8">
    <source>
        <dbReference type="EMBL" id="GAA4389947.1"/>
    </source>
</evidence>
<accession>A0ABP8JFI9</accession>
<comment type="subcellular location">
    <subcellularLocation>
        <location evidence="6">Cell membrane</location>
        <topology evidence="6">Multi-pass membrane protein</topology>
    </subcellularLocation>
    <subcellularLocation>
        <location evidence="1">Membrane</location>
        <topology evidence="1">Multi-pass membrane protein</topology>
    </subcellularLocation>
</comment>
<gene>
    <name evidence="8" type="ORF">GCM10023147_17320</name>
</gene>
<feature type="transmembrane region" description="Helical" evidence="7">
    <location>
        <begin position="170"/>
        <end position="192"/>
    </location>
</feature>
<feature type="transmembrane region" description="Helical" evidence="7">
    <location>
        <begin position="83"/>
        <end position="102"/>
    </location>
</feature>
<dbReference type="EMBL" id="BAABFR010000020">
    <property type="protein sequence ID" value="GAA4389947.1"/>
    <property type="molecule type" value="Genomic_DNA"/>
</dbReference>
<dbReference type="SUPFAM" id="SSF81345">
    <property type="entry name" value="ABC transporter involved in vitamin B12 uptake, BtuC"/>
    <property type="match status" value="1"/>
</dbReference>
<keyword evidence="3 6" id="KW-0812">Transmembrane</keyword>
<dbReference type="PANTHER" id="PTHR30477">
    <property type="entry name" value="ABC-TRANSPORTER METAL-BINDING PROTEIN"/>
    <property type="match status" value="1"/>
</dbReference>
<evidence type="ECO:0000256" key="6">
    <source>
        <dbReference type="RuleBase" id="RU003943"/>
    </source>
</evidence>
<dbReference type="RefSeq" id="WP_344993806.1">
    <property type="nucleotide sequence ID" value="NZ_BAABFR010000020.1"/>
</dbReference>
<comment type="caution">
    <text evidence="8">The sequence shown here is derived from an EMBL/GenBank/DDBJ whole genome shotgun (WGS) entry which is preliminary data.</text>
</comment>
<evidence type="ECO:0000313" key="9">
    <source>
        <dbReference type="Proteomes" id="UP001500635"/>
    </source>
</evidence>
<feature type="transmembrane region" description="Helical" evidence="7">
    <location>
        <begin position="48"/>
        <end position="71"/>
    </location>
</feature>